<proteinExistence type="predicted"/>
<feature type="compositionally biased region" description="Polar residues" evidence="1">
    <location>
        <begin position="335"/>
        <end position="346"/>
    </location>
</feature>
<evidence type="ECO:0000313" key="2">
    <source>
        <dbReference type="EMBL" id="EEY64408.1"/>
    </source>
</evidence>
<evidence type="ECO:0000256" key="1">
    <source>
        <dbReference type="SAM" id="MobiDB-lite"/>
    </source>
</evidence>
<dbReference type="Proteomes" id="UP000006643">
    <property type="component" value="Unassembled WGS sequence"/>
</dbReference>
<dbReference type="OrthoDB" id="124180at2759"/>
<dbReference type="CDD" id="cd09275">
    <property type="entry name" value="RNase_HI_RT_DIRS1"/>
    <property type="match status" value="1"/>
</dbReference>
<feature type="region of interest" description="Disordered" evidence="1">
    <location>
        <begin position="320"/>
        <end position="346"/>
    </location>
</feature>
<accession>D0P499</accession>
<dbReference type="EMBL" id="DS028519">
    <property type="protein sequence ID" value="EEY64408.1"/>
    <property type="molecule type" value="Genomic_DNA"/>
</dbReference>
<dbReference type="HOGENOM" id="CLU_772676_0_0_1"/>
<keyword evidence="3" id="KW-1185">Reference proteome</keyword>
<dbReference type="eggNOG" id="ENOG502S82T">
    <property type="taxonomic scope" value="Eukaryota"/>
</dbReference>
<dbReference type="VEuPathDB" id="FungiDB:PITG_21748"/>
<dbReference type="RefSeq" id="XP_002894875.1">
    <property type="nucleotide sequence ID" value="XM_002894829.1"/>
</dbReference>
<dbReference type="InParanoid" id="D0P499"/>
<sequence>MDASGQGLCALEPNFKRYIRQRFSHEESKTLSINVRELRSAVLAVLRWGPHWHIPTSTSPLHVQFHIDNTSAVTWANKRASKHPTAQLYNRLLSLAEFQYNLVCTATHIPGKLNVMADAGSRAWSSNDQAAKLWTNFSAPWLQDHIEPPFDDLSAVWDRCYSDTPWQALPIPNISRIGVNGADSRTKWGGYFATVSWAHGANRYQRGNQLGTINLKLASVKWFHRRYKDLTLPATPRLAMLLQGIKRLSSPKRKKQPLTMPFLRLLRRSLDFSKPRQRLLWGSILIGFFFMLRRSEYLMIDHTRHFYCLKNSNAFFSDKDGQEVGSMPDPRSVPYSESTARTYSSA</sequence>
<evidence type="ECO:0000313" key="3">
    <source>
        <dbReference type="Proteomes" id="UP000006643"/>
    </source>
</evidence>
<reference evidence="3" key="1">
    <citation type="journal article" date="2009" name="Nature">
        <title>Genome sequence and analysis of the Irish potato famine pathogen Phytophthora infestans.</title>
        <authorList>
            <consortium name="The Broad Institute Genome Sequencing Platform"/>
            <person name="Haas B.J."/>
            <person name="Kamoun S."/>
            <person name="Zody M.C."/>
            <person name="Jiang R.H."/>
            <person name="Handsaker R.E."/>
            <person name="Cano L.M."/>
            <person name="Grabherr M."/>
            <person name="Kodira C.D."/>
            <person name="Raffaele S."/>
            <person name="Torto-Alalibo T."/>
            <person name="Bozkurt T.O."/>
            <person name="Ah-Fong A.M."/>
            <person name="Alvarado L."/>
            <person name="Anderson V.L."/>
            <person name="Armstrong M.R."/>
            <person name="Avrova A."/>
            <person name="Baxter L."/>
            <person name="Beynon J."/>
            <person name="Boevink P.C."/>
            <person name="Bollmann S.R."/>
            <person name="Bos J.I."/>
            <person name="Bulone V."/>
            <person name="Cai G."/>
            <person name="Cakir C."/>
            <person name="Carrington J.C."/>
            <person name="Chawner M."/>
            <person name="Conti L."/>
            <person name="Costanzo S."/>
            <person name="Ewan R."/>
            <person name="Fahlgren N."/>
            <person name="Fischbach M.A."/>
            <person name="Fugelstad J."/>
            <person name="Gilroy E.M."/>
            <person name="Gnerre S."/>
            <person name="Green P.J."/>
            <person name="Grenville-Briggs L.J."/>
            <person name="Griffith J."/>
            <person name="Grunwald N.J."/>
            <person name="Horn K."/>
            <person name="Horner N.R."/>
            <person name="Hu C.H."/>
            <person name="Huitema E."/>
            <person name="Jeong D.H."/>
            <person name="Jones A.M."/>
            <person name="Jones J.D."/>
            <person name="Jones R.W."/>
            <person name="Karlsson E.K."/>
            <person name="Kunjeti S.G."/>
            <person name="Lamour K."/>
            <person name="Liu Z."/>
            <person name="Ma L."/>
            <person name="Maclean D."/>
            <person name="Chibucos M.C."/>
            <person name="McDonald H."/>
            <person name="McWalters J."/>
            <person name="Meijer H.J."/>
            <person name="Morgan W."/>
            <person name="Morris P.F."/>
            <person name="Munro C.A."/>
            <person name="O'Neill K."/>
            <person name="Ospina-Giraldo M."/>
            <person name="Pinzon A."/>
            <person name="Pritchard L."/>
            <person name="Ramsahoye B."/>
            <person name="Ren Q."/>
            <person name="Restrepo S."/>
            <person name="Roy S."/>
            <person name="Sadanandom A."/>
            <person name="Savidor A."/>
            <person name="Schornack S."/>
            <person name="Schwartz D.C."/>
            <person name="Schumann U.D."/>
            <person name="Schwessinger B."/>
            <person name="Seyer L."/>
            <person name="Sharpe T."/>
            <person name="Silvar C."/>
            <person name="Song J."/>
            <person name="Studholme D.J."/>
            <person name="Sykes S."/>
            <person name="Thines M."/>
            <person name="van de Vondervoort P.J."/>
            <person name="Phuntumart V."/>
            <person name="Wawra S."/>
            <person name="Weide R."/>
            <person name="Win J."/>
            <person name="Young C."/>
            <person name="Zhou S."/>
            <person name="Fry W."/>
            <person name="Meyers B.C."/>
            <person name="van West P."/>
            <person name="Ristaino J."/>
            <person name="Govers F."/>
            <person name="Birch P.R."/>
            <person name="Whisson S.C."/>
            <person name="Judelson H.S."/>
            <person name="Nusbaum C."/>
        </authorList>
    </citation>
    <scope>NUCLEOTIDE SEQUENCE [LARGE SCALE GENOMIC DNA]</scope>
    <source>
        <strain evidence="3">T30-4</strain>
    </source>
</reference>
<protein>
    <submittedName>
        <fullName evidence="2">Uncharacterized protein</fullName>
    </submittedName>
</protein>
<dbReference type="KEGG" id="pif:PITG_21748"/>
<name>D0P499_PHYIT</name>
<dbReference type="AlphaFoldDB" id="D0P499"/>
<dbReference type="STRING" id="403677.D0P499"/>
<organism evidence="2 3">
    <name type="scientific">Phytophthora infestans (strain T30-4)</name>
    <name type="common">Potato late blight agent</name>
    <dbReference type="NCBI Taxonomy" id="403677"/>
    <lineage>
        <taxon>Eukaryota</taxon>
        <taxon>Sar</taxon>
        <taxon>Stramenopiles</taxon>
        <taxon>Oomycota</taxon>
        <taxon>Peronosporomycetes</taxon>
        <taxon>Peronosporales</taxon>
        <taxon>Peronosporaceae</taxon>
        <taxon>Phytophthora</taxon>
    </lineage>
</organism>
<gene>
    <name evidence="2" type="ORF">PITG_21748</name>
</gene>
<dbReference type="GeneID" id="9477885"/>